<dbReference type="PANTHER" id="PTHR12901:SF10">
    <property type="entry name" value="COENZYME Q-BINDING PROTEIN COQ10, MITOCHONDRIAL"/>
    <property type="match status" value="1"/>
</dbReference>
<dbReference type="RefSeq" id="WP_009850935.1">
    <property type="nucleotide sequence ID" value="NZ_DS022295.1"/>
</dbReference>
<sequence>MRSFEETRVLRCTVDKMFAVVMDIEAYPDFLPWVAGASVLTSQDGELTAELVADLAGTHHKFRTIDRYITNKLVEIRLLDGPFRFLESIWTFEQVGDDQCKVHFSIEFEFRSMMLDLVASPIFTTACKSMVQSFEKRAMAID</sequence>
<dbReference type="GO" id="GO:0045333">
    <property type="term" value="P:cellular respiration"/>
    <property type="evidence" value="ECO:0007669"/>
    <property type="project" value="InterPro"/>
</dbReference>
<dbReference type="InterPro" id="IPR023393">
    <property type="entry name" value="START-like_dom_sf"/>
</dbReference>
<comment type="caution">
    <text evidence="3">The sequence shown here is derived from an EMBL/GenBank/DDBJ whole genome shotgun (WGS) entry which is preliminary data.</text>
</comment>
<protein>
    <recommendedName>
        <fullName evidence="2">Coenzyme Q-binding protein COQ10 START domain-containing protein</fullName>
    </recommendedName>
</protein>
<dbReference type="HOGENOM" id="CLU_079653_3_1_0"/>
<evidence type="ECO:0000313" key="3">
    <source>
        <dbReference type="EMBL" id="EAU54041.1"/>
    </source>
</evidence>
<feature type="domain" description="Coenzyme Q-binding protein COQ10 START" evidence="2">
    <location>
        <begin position="13"/>
        <end position="135"/>
    </location>
</feature>
<keyword evidence="4" id="KW-1185">Reference proteome</keyword>
<dbReference type="Proteomes" id="UP000005297">
    <property type="component" value="Unassembled WGS sequence"/>
</dbReference>
<proteinExistence type="inferred from homology"/>
<dbReference type="InParanoid" id="Q0EXK6"/>
<dbReference type="GO" id="GO:0048039">
    <property type="term" value="F:ubiquinone binding"/>
    <property type="evidence" value="ECO:0007669"/>
    <property type="project" value="InterPro"/>
</dbReference>
<name>Q0EXK6_9PROT</name>
<dbReference type="PANTHER" id="PTHR12901">
    <property type="entry name" value="SPERM PROTEIN HOMOLOG"/>
    <property type="match status" value="1"/>
</dbReference>
<evidence type="ECO:0000313" key="4">
    <source>
        <dbReference type="Proteomes" id="UP000005297"/>
    </source>
</evidence>
<dbReference type="Pfam" id="PF03364">
    <property type="entry name" value="Polyketide_cyc"/>
    <property type="match status" value="1"/>
</dbReference>
<reference evidence="3 4" key="1">
    <citation type="submission" date="2006-09" db="EMBL/GenBank/DDBJ databases">
        <authorList>
            <person name="Emerson D."/>
            <person name="Ferriera S."/>
            <person name="Johnson J."/>
            <person name="Kravitz S."/>
            <person name="Halpern A."/>
            <person name="Remington K."/>
            <person name="Beeson K."/>
            <person name="Tran B."/>
            <person name="Rogers Y.-H."/>
            <person name="Friedman R."/>
            <person name="Venter J.C."/>
        </authorList>
    </citation>
    <scope>NUCLEOTIDE SEQUENCE [LARGE SCALE GENOMIC DNA]</scope>
    <source>
        <strain evidence="3 4">PV-1</strain>
    </source>
</reference>
<evidence type="ECO:0000256" key="1">
    <source>
        <dbReference type="ARBA" id="ARBA00008918"/>
    </source>
</evidence>
<dbReference type="EMBL" id="AATS01000013">
    <property type="protein sequence ID" value="EAU54041.1"/>
    <property type="molecule type" value="Genomic_DNA"/>
</dbReference>
<gene>
    <name evidence="3" type="ORF">SPV1_03353</name>
</gene>
<organism evidence="3 4">
    <name type="scientific">Mariprofundus ferrooxydans PV-1</name>
    <dbReference type="NCBI Taxonomy" id="314345"/>
    <lineage>
        <taxon>Bacteria</taxon>
        <taxon>Pseudomonadati</taxon>
        <taxon>Pseudomonadota</taxon>
        <taxon>Candidatius Mariprofundia</taxon>
        <taxon>Mariprofundales</taxon>
        <taxon>Mariprofundaceae</taxon>
        <taxon>Mariprofundus</taxon>
    </lineage>
</organism>
<dbReference type="eggNOG" id="COG2867">
    <property type="taxonomic scope" value="Bacteria"/>
</dbReference>
<dbReference type="OrthoDB" id="9804759at2"/>
<evidence type="ECO:0000259" key="2">
    <source>
        <dbReference type="Pfam" id="PF03364"/>
    </source>
</evidence>
<dbReference type="STRING" id="314344.AL013_12470"/>
<dbReference type="Gene3D" id="3.30.530.20">
    <property type="match status" value="1"/>
</dbReference>
<dbReference type="InterPro" id="IPR044996">
    <property type="entry name" value="COQ10-like"/>
</dbReference>
<dbReference type="CDD" id="cd07813">
    <property type="entry name" value="COQ10p_like"/>
    <property type="match status" value="1"/>
</dbReference>
<dbReference type="InterPro" id="IPR005031">
    <property type="entry name" value="COQ10_START"/>
</dbReference>
<accession>Q0EXK6</accession>
<dbReference type="AlphaFoldDB" id="Q0EXK6"/>
<dbReference type="FunCoup" id="Q0EXK6">
    <property type="interactions" value="199"/>
</dbReference>
<dbReference type="SUPFAM" id="SSF55961">
    <property type="entry name" value="Bet v1-like"/>
    <property type="match status" value="1"/>
</dbReference>
<comment type="similarity">
    <text evidence="1">Belongs to the ribosome association toxin RatA family.</text>
</comment>